<accession>A0ABN1BH78</accession>
<dbReference type="RefSeq" id="WP_343841837.1">
    <property type="nucleotide sequence ID" value="NZ_BAAADO010000005.1"/>
</dbReference>
<dbReference type="Proteomes" id="UP001500880">
    <property type="component" value="Unassembled WGS sequence"/>
</dbReference>
<comment type="caution">
    <text evidence="2">The sequence shown here is derived from an EMBL/GenBank/DDBJ whole genome shotgun (WGS) entry which is preliminary data.</text>
</comment>
<evidence type="ECO:0000256" key="1">
    <source>
        <dbReference type="SAM" id="Phobius"/>
    </source>
</evidence>
<keyword evidence="3" id="KW-1185">Reference proteome</keyword>
<name>A0ABN1BH78_9BACI</name>
<dbReference type="EMBL" id="BAAADO010000005">
    <property type="protein sequence ID" value="GAA0497801.1"/>
    <property type="molecule type" value="Genomic_DNA"/>
</dbReference>
<evidence type="ECO:0000313" key="3">
    <source>
        <dbReference type="Proteomes" id="UP001500880"/>
    </source>
</evidence>
<evidence type="ECO:0000313" key="2">
    <source>
        <dbReference type="EMBL" id="GAA0497801.1"/>
    </source>
</evidence>
<gene>
    <name evidence="2" type="ORF">GCM10008986_26020</name>
</gene>
<keyword evidence="1" id="KW-0472">Membrane</keyword>
<reference evidence="2 3" key="1">
    <citation type="journal article" date="2019" name="Int. J. Syst. Evol. Microbiol.">
        <title>The Global Catalogue of Microorganisms (GCM) 10K type strain sequencing project: providing services to taxonomists for standard genome sequencing and annotation.</title>
        <authorList>
            <consortium name="The Broad Institute Genomics Platform"/>
            <consortium name="The Broad Institute Genome Sequencing Center for Infectious Disease"/>
            <person name="Wu L."/>
            <person name="Ma J."/>
        </authorList>
    </citation>
    <scope>NUCLEOTIDE SEQUENCE [LARGE SCALE GENOMIC DNA]</scope>
    <source>
        <strain evidence="2 3">JCM 12389</strain>
    </source>
</reference>
<feature type="transmembrane region" description="Helical" evidence="1">
    <location>
        <begin position="5"/>
        <end position="23"/>
    </location>
</feature>
<proteinExistence type="predicted"/>
<keyword evidence="1" id="KW-1133">Transmembrane helix</keyword>
<protein>
    <submittedName>
        <fullName evidence="2">Uncharacterized protein</fullName>
    </submittedName>
</protein>
<organism evidence="2 3">
    <name type="scientific">Salinibacillus aidingensis</name>
    <dbReference type="NCBI Taxonomy" id="237684"/>
    <lineage>
        <taxon>Bacteria</taxon>
        <taxon>Bacillati</taxon>
        <taxon>Bacillota</taxon>
        <taxon>Bacilli</taxon>
        <taxon>Bacillales</taxon>
        <taxon>Bacillaceae</taxon>
        <taxon>Salinibacillus</taxon>
    </lineage>
</organism>
<keyword evidence="1" id="KW-0812">Transmembrane</keyword>
<sequence>MRKKVYLAIAVIVIIGFAFYFYFSIYPEQLEDDIYQQNGYAVNEVEEDTLKFRLDKK</sequence>